<organism evidence="1 2">
    <name type="scientific">Streptomyces fodineus</name>
    <dbReference type="NCBI Taxonomy" id="1904616"/>
    <lineage>
        <taxon>Bacteria</taxon>
        <taxon>Bacillati</taxon>
        <taxon>Actinomycetota</taxon>
        <taxon>Actinomycetes</taxon>
        <taxon>Kitasatosporales</taxon>
        <taxon>Streptomycetaceae</taxon>
        <taxon>Streptomyces</taxon>
    </lineage>
</organism>
<dbReference type="EMBL" id="CP017248">
    <property type="protein sequence ID" value="AOR29841.1"/>
    <property type="molecule type" value="Genomic_DNA"/>
</dbReference>
<keyword evidence="2" id="KW-1185">Reference proteome</keyword>
<sequence>MAGKGGLDLLVQGANWEVLQTARYANGKWAPNKQLFKSWSFYDFTDVVQNGRLRPFIEQPTGRDVILEETTRNPDGSWPAPTQMHGLAPVRVASKPTQNHLAAAVVGTHVRLVHIDTNGRLMHTIEQPNGTWTAPDQVAPGGVYRNDWFPSLSAASVGGGLQVTAADQIHRTVLHTALGANGSWVTWSNVLSWTGTPCHFGEPVPCRPGR</sequence>
<evidence type="ECO:0000313" key="2">
    <source>
        <dbReference type="Proteomes" id="UP000094960"/>
    </source>
</evidence>
<reference evidence="2" key="1">
    <citation type="submission" date="2016-09" db="EMBL/GenBank/DDBJ databases">
        <title>Streptomyces puniciscabiei strain:TW1S1 Genome sequencing and assembly.</title>
        <authorList>
            <person name="Kim M.-K."/>
            <person name="Kim S.B."/>
        </authorList>
    </citation>
    <scope>NUCLEOTIDE SEQUENCE [LARGE SCALE GENOMIC DNA]</scope>
    <source>
        <strain evidence="2">TW1S1</strain>
    </source>
</reference>
<evidence type="ECO:0000313" key="1">
    <source>
        <dbReference type="EMBL" id="AOR29841.1"/>
    </source>
</evidence>
<dbReference type="SUPFAM" id="SSF89372">
    <property type="entry name" value="Fucose-specific lectin"/>
    <property type="match status" value="1"/>
</dbReference>
<name>A0A1D7Y2M9_9ACTN</name>
<dbReference type="AlphaFoldDB" id="A0A1D7Y2M9"/>
<accession>A0A1D7Y2M9</accession>
<gene>
    <name evidence="1" type="ORF">BFF78_00955</name>
</gene>
<proteinExistence type="predicted"/>
<dbReference type="RefSeq" id="WP_069776499.1">
    <property type="nucleotide sequence ID" value="NZ_CP017248.1"/>
</dbReference>
<dbReference type="KEGG" id="spun:BFF78_00955"/>
<protein>
    <submittedName>
        <fullName evidence="1">Uncharacterized protein</fullName>
    </submittedName>
</protein>
<dbReference type="Proteomes" id="UP000094960">
    <property type="component" value="Chromosome"/>
</dbReference>